<name>A0A6G1IBY8_9PLEO</name>
<evidence type="ECO:0000313" key="1">
    <source>
        <dbReference type="EMBL" id="KAF2675635.1"/>
    </source>
</evidence>
<sequence>LLRHKNKGLRRAFTIKKKREKPGKPIGLTQLDKYHGGAIFYLPRKVQRAWDALREKKAAKAKEQR</sequence>
<evidence type="ECO:0000313" key="2">
    <source>
        <dbReference type="Proteomes" id="UP000799291"/>
    </source>
</evidence>
<dbReference type="AlphaFoldDB" id="A0A6G1IBY8"/>
<keyword evidence="2" id="KW-1185">Reference proteome</keyword>
<dbReference type="EMBL" id="MU005658">
    <property type="protein sequence ID" value="KAF2675635.1"/>
    <property type="molecule type" value="Genomic_DNA"/>
</dbReference>
<proteinExistence type="predicted"/>
<organism evidence="1 2">
    <name type="scientific">Lentithecium fluviatile CBS 122367</name>
    <dbReference type="NCBI Taxonomy" id="1168545"/>
    <lineage>
        <taxon>Eukaryota</taxon>
        <taxon>Fungi</taxon>
        <taxon>Dikarya</taxon>
        <taxon>Ascomycota</taxon>
        <taxon>Pezizomycotina</taxon>
        <taxon>Dothideomycetes</taxon>
        <taxon>Pleosporomycetidae</taxon>
        <taxon>Pleosporales</taxon>
        <taxon>Massarineae</taxon>
        <taxon>Lentitheciaceae</taxon>
        <taxon>Lentithecium</taxon>
    </lineage>
</organism>
<dbReference type="Proteomes" id="UP000799291">
    <property type="component" value="Unassembled WGS sequence"/>
</dbReference>
<gene>
    <name evidence="1" type="ORF">K458DRAFT_471986</name>
</gene>
<reference evidence="1" key="1">
    <citation type="journal article" date="2020" name="Stud. Mycol.">
        <title>101 Dothideomycetes genomes: a test case for predicting lifestyles and emergence of pathogens.</title>
        <authorList>
            <person name="Haridas S."/>
            <person name="Albert R."/>
            <person name="Binder M."/>
            <person name="Bloem J."/>
            <person name="Labutti K."/>
            <person name="Salamov A."/>
            <person name="Andreopoulos B."/>
            <person name="Baker S."/>
            <person name="Barry K."/>
            <person name="Bills G."/>
            <person name="Bluhm B."/>
            <person name="Cannon C."/>
            <person name="Castanera R."/>
            <person name="Culley D."/>
            <person name="Daum C."/>
            <person name="Ezra D."/>
            <person name="Gonzalez J."/>
            <person name="Henrissat B."/>
            <person name="Kuo A."/>
            <person name="Liang C."/>
            <person name="Lipzen A."/>
            <person name="Lutzoni F."/>
            <person name="Magnuson J."/>
            <person name="Mondo S."/>
            <person name="Nolan M."/>
            <person name="Ohm R."/>
            <person name="Pangilinan J."/>
            <person name="Park H.-J."/>
            <person name="Ramirez L."/>
            <person name="Alfaro M."/>
            <person name="Sun H."/>
            <person name="Tritt A."/>
            <person name="Yoshinaga Y."/>
            <person name="Zwiers L.-H."/>
            <person name="Turgeon B."/>
            <person name="Goodwin S."/>
            <person name="Spatafora J."/>
            <person name="Crous P."/>
            <person name="Grigoriev I."/>
        </authorList>
    </citation>
    <scope>NUCLEOTIDE SEQUENCE</scope>
    <source>
        <strain evidence="1">CBS 122367</strain>
    </source>
</reference>
<feature type="non-terminal residue" evidence="1">
    <location>
        <position position="1"/>
    </location>
</feature>
<protein>
    <submittedName>
        <fullName evidence="1">Uncharacterized protein</fullName>
    </submittedName>
</protein>
<accession>A0A6G1IBY8</accession>
<dbReference type="OrthoDB" id="3798095at2759"/>